<evidence type="ECO:0000313" key="4">
    <source>
        <dbReference type="Proteomes" id="UP000672657"/>
    </source>
</evidence>
<organism evidence="3 4">
    <name type="scientific">Cupriavidus numazuensis</name>
    <dbReference type="NCBI Taxonomy" id="221992"/>
    <lineage>
        <taxon>Bacteria</taxon>
        <taxon>Pseudomonadati</taxon>
        <taxon>Pseudomonadota</taxon>
        <taxon>Betaproteobacteria</taxon>
        <taxon>Burkholderiales</taxon>
        <taxon>Burkholderiaceae</taxon>
        <taxon>Cupriavidus</taxon>
    </lineage>
</organism>
<dbReference type="PANTHER" id="PTHR46637">
    <property type="entry name" value="TIS1421-TRANSPOSASE PROTEIN A"/>
    <property type="match status" value="1"/>
</dbReference>
<dbReference type="PANTHER" id="PTHR46637:SF1">
    <property type="entry name" value="BLL5188 PROTEIN"/>
    <property type="match status" value="1"/>
</dbReference>
<gene>
    <name evidence="3" type="ORF">LMG26411_08215</name>
</gene>
<evidence type="ECO:0000313" key="3">
    <source>
        <dbReference type="EMBL" id="CAG2161408.1"/>
    </source>
</evidence>
<feature type="region of interest" description="Disordered" evidence="1">
    <location>
        <begin position="114"/>
        <end position="140"/>
    </location>
</feature>
<keyword evidence="4" id="KW-1185">Reference proteome</keyword>
<protein>
    <recommendedName>
        <fullName evidence="2">Insertion element IS402-like domain-containing protein</fullName>
    </recommendedName>
</protein>
<evidence type="ECO:0000259" key="2">
    <source>
        <dbReference type="Pfam" id="PF13340"/>
    </source>
</evidence>
<proteinExistence type="predicted"/>
<comment type="caution">
    <text evidence="3">The sequence shown here is derived from an EMBL/GenBank/DDBJ whole genome shotgun (WGS) entry which is preliminary data.</text>
</comment>
<dbReference type="EMBL" id="CAJPVI010000156">
    <property type="protein sequence ID" value="CAG2161408.1"/>
    <property type="molecule type" value="Genomic_DNA"/>
</dbReference>
<evidence type="ECO:0000256" key="1">
    <source>
        <dbReference type="SAM" id="MobiDB-lite"/>
    </source>
</evidence>
<feature type="domain" description="Insertion element IS402-like" evidence="2">
    <location>
        <begin position="13"/>
        <end position="89"/>
    </location>
</feature>
<reference evidence="3 4" key="1">
    <citation type="submission" date="2021-03" db="EMBL/GenBank/DDBJ databases">
        <authorList>
            <person name="Peeters C."/>
        </authorList>
    </citation>
    <scope>NUCLEOTIDE SEQUENCE [LARGE SCALE GENOMIC DNA]</scope>
    <source>
        <strain evidence="3 4">LMG 26411</strain>
    </source>
</reference>
<dbReference type="Proteomes" id="UP000672657">
    <property type="component" value="Unassembled WGS sequence"/>
</dbReference>
<name>A0ABM8TWX8_9BURK</name>
<accession>A0ABM8TWX8</accession>
<dbReference type="InterPro" id="IPR052909">
    <property type="entry name" value="Transposase_6_like"/>
</dbReference>
<dbReference type="Pfam" id="PF13340">
    <property type="entry name" value="DUF4096"/>
    <property type="match status" value="1"/>
</dbReference>
<sequence>MDVSGGMARKKINNELWKALQPLLPTVEPSPKGGRPRVEDRAALNGILFVLQTGIPWEDLPQELGFGSGMTCWRRLRDWQTSGVWGRLHLAMLTRLREHDQIDWTRASIDGAAVASPRGASRPARTPRTAASSAASAISS</sequence>
<dbReference type="InterPro" id="IPR025161">
    <property type="entry name" value="IS402-like_dom"/>
</dbReference>